<evidence type="ECO:0000313" key="3">
    <source>
        <dbReference type="EMBL" id="KAK1358230.1"/>
    </source>
</evidence>
<dbReference type="GO" id="GO:0016787">
    <property type="term" value="F:hydrolase activity"/>
    <property type="evidence" value="ECO:0007669"/>
    <property type="project" value="UniProtKB-KW"/>
</dbReference>
<dbReference type="EMBL" id="JAUIZM010000011">
    <property type="protein sequence ID" value="KAK1358230.1"/>
    <property type="molecule type" value="Genomic_DNA"/>
</dbReference>
<dbReference type="GO" id="GO:0006310">
    <property type="term" value="P:DNA recombination"/>
    <property type="evidence" value="ECO:0007669"/>
    <property type="project" value="UniProtKB-KW"/>
</dbReference>
<comment type="cofactor">
    <cofactor evidence="1">
        <name>Mg(2+)</name>
        <dbReference type="ChEBI" id="CHEBI:18420"/>
    </cofactor>
</comment>
<organism evidence="3 4">
    <name type="scientific">Heracleum sosnowskyi</name>
    <dbReference type="NCBI Taxonomy" id="360622"/>
    <lineage>
        <taxon>Eukaryota</taxon>
        <taxon>Viridiplantae</taxon>
        <taxon>Streptophyta</taxon>
        <taxon>Embryophyta</taxon>
        <taxon>Tracheophyta</taxon>
        <taxon>Spermatophyta</taxon>
        <taxon>Magnoliopsida</taxon>
        <taxon>eudicotyledons</taxon>
        <taxon>Gunneridae</taxon>
        <taxon>Pentapetalae</taxon>
        <taxon>asterids</taxon>
        <taxon>campanulids</taxon>
        <taxon>Apiales</taxon>
        <taxon>Apiaceae</taxon>
        <taxon>Apioideae</taxon>
        <taxon>apioid superclade</taxon>
        <taxon>Tordylieae</taxon>
        <taxon>Tordyliinae</taxon>
        <taxon>Heracleum</taxon>
    </lineage>
</organism>
<accession>A0AAD8M1B1</accession>
<keyword evidence="1" id="KW-0234">DNA repair</keyword>
<keyword evidence="1" id="KW-0233">DNA recombination</keyword>
<evidence type="ECO:0000259" key="2">
    <source>
        <dbReference type="Pfam" id="PF05970"/>
    </source>
</evidence>
<dbReference type="AlphaFoldDB" id="A0AAD8M1B1"/>
<dbReference type="GO" id="GO:0043139">
    <property type="term" value="F:5'-3' DNA helicase activity"/>
    <property type="evidence" value="ECO:0007669"/>
    <property type="project" value="UniProtKB-EC"/>
</dbReference>
<dbReference type="Pfam" id="PF05970">
    <property type="entry name" value="PIF1"/>
    <property type="match status" value="1"/>
</dbReference>
<keyword evidence="4" id="KW-1185">Reference proteome</keyword>
<dbReference type="GO" id="GO:0006281">
    <property type="term" value="P:DNA repair"/>
    <property type="evidence" value="ECO:0007669"/>
    <property type="project" value="UniProtKB-KW"/>
</dbReference>
<keyword evidence="1" id="KW-0378">Hydrolase</keyword>
<protein>
    <recommendedName>
        <fullName evidence="1">ATP-dependent DNA helicase</fullName>
        <ecNumber evidence="1">5.6.2.3</ecNumber>
    </recommendedName>
</protein>
<proteinExistence type="inferred from homology"/>
<reference evidence="3" key="2">
    <citation type="submission" date="2023-05" db="EMBL/GenBank/DDBJ databases">
        <authorList>
            <person name="Schelkunov M.I."/>
        </authorList>
    </citation>
    <scope>NUCLEOTIDE SEQUENCE</scope>
    <source>
        <strain evidence="3">Hsosn_3</strain>
        <tissue evidence="3">Leaf</tissue>
    </source>
</reference>
<gene>
    <name evidence="3" type="ORF">POM88_051486</name>
</gene>
<keyword evidence="1" id="KW-0347">Helicase</keyword>
<name>A0AAD8M1B1_9APIA</name>
<keyword evidence="1" id="KW-0067">ATP-binding</keyword>
<dbReference type="PANTHER" id="PTHR10492">
    <property type="match status" value="1"/>
</dbReference>
<reference evidence="3" key="1">
    <citation type="submission" date="2023-02" db="EMBL/GenBank/DDBJ databases">
        <title>Genome of toxic invasive species Heracleum sosnowskyi carries increased number of genes despite the absence of recent whole-genome duplications.</title>
        <authorList>
            <person name="Schelkunov M."/>
            <person name="Shtratnikova V."/>
            <person name="Makarenko M."/>
            <person name="Klepikova A."/>
            <person name="Omelchenko D."/>
            <person name="Novikova G."/>
            <person name="Obukhova E."/>
            <person name="Bogdanov V."/>
            <person name="Penin A."/>
            <person name="Logacheva M."/>
        </authorList>
    </citation>
    <scope>NUCLEOTIDE SEQUENCE</scope>
    <source>
        <strain evidence="3">Hsosn_3</strain>
        <tissue evidence="3">Leaf</tissue>
    </source>
</reference>
<keyword evidence="1" id="KW-0547">Nucleotide-binding</keyword>
<comment type="catalytic activity">
    <reaction evidence="1">
        <text>ATP + H2O = ADP + phosphate + H(+)</text>
        <dbReference type="Rhea" id="RHEA:13065"/>
        <dbReference type="ChEBI" id="CHEBI:15377"/>
        <dbReference type="ChEBI" id="CHEBI:15378"/>
        <dbReference type="ChEBI" id="CHEBI:30616"/>
        <dbReference type="ChEBI" id="CHEBI:43474"/>
        <dbReference type="ChEBI" id="CHEBI:456216"/>
        <dbReference type="EC" id="5.6.2.3"/>
    </reaction>
</comment>
<keyword evidence="1" id="KW-0227">DNA damage</keyword>
<dbReference type="GO" id="GO:0005524">
    <property type="term" value="F:ATP binding"/>
    <property type="evidence" value="ECO:0007669"/>
    <property type="project" value="UniProtKB-KW"/>
</dbReference>
<dbReference type="GO" id="GO:0000723">
    <property type="term" value="P:telomere maintenance"/>
    <property type="evidence" value="ECO:0007669"/>
    <property type="project" value="InterPro"/>
</dbReference>
<feature type="domain" description="DNA helicase Pif1-like DEAD-box helicase" evidence="2">
    <location>
        <begin position="38"/>
        <end position="89"/>
    </location>
</feature>
<comment type="similarity">
    <text evidence="1">Belongs to the helicase family.</text>
</comment>
<dbReference type="EC" id="5.6.2.3" evidence="1"/>
<comment type="caution">
    <text evidence="3">The sequence shown here is derived from an EMBL/GenBank/DDBJ whole genome shotgun (WGS) entry which is preliminary data.</text>
</comment>
<sequence>MVDDILLKRRNMNKDQTVILNDKQLQFYALAEIDDLLRSIGKSRLWNICKIFVLTKNMRLNVGHSDNEVQELIKFAQWVLDIGDGKVHPPTNLISEVQEDDVLIPPEFCDLNNENSVENMITSTYPDFIQNCKNPKYLSERAILTPTNQTVGHLNALIVEKLPGSPTNITQNVVYKEVFYALPRS</sequence>
<dbReference type="Proteomes" id="UP001237642">
    <property type="component" value="Unassembled WGS sequence"/>
</dbReference>
<dbReference type="InterPro" id="IPR010285">
    <property type="entry name" value="DNA_helicase_pif1-like_DEAD"/>
</dbReference>
<dbReference type="PANTHER" id="PTHR10492:SF93">
    <property type="entry name" value="ATP-DEPENDENT DNA HELICASE"/>
    <property type="match status" value="1"/>
</dbReference>
<evidence type="ECO:0000313" key="4">
    <source>
        <dbReference type="Proteomes" id="UP001237642"/>
    </source>
</evidence>
<evidence type="ECO:0000256" key="1">
    <source>
        <dbReference type="RuleBase" id="RU363044"/>
    </source>
</evidence>